<dbReference type="InterPro" id="IPR039426">
    <property type="entry name" value="TonB-dep_rcpt-like"/>
</dbReference>
<dbReference type="InterPro" id="IPR008969">
    <property type="entry name" value="CarboxyPept-like_regulatory"/>
</dbReference>
<feature type="signal peptide" evidence="12">
    <location>
        <begin position="1"/>
        <end position="21"/>
    </location>
</feature>
<evidence type="ECO:0000256" key="6">
    <source>
        <dbReference type="ARBA" id="ARBA00023077"/>
    </source>
</evidence>
<evidence type="ECO:0000259" key="14">
    <source>
        <dbReference type="Pfam" id="PF07715"/>
    </source>
</evidence>
<evidence type="ECO:0000313" key="16">
    <source>
        <dbReference type="Proteomes" id="UP001168528"/>
    </source>
</evidence>
<feature type="chain" id="PRO_5045448866" evidence="12">
    <location>
        <begin position="22"/>
        <end position="777"/>
    </location>
</feature>
<dbReference type="Gene3D" id="2.40.170.20">
    <property type="entry name" value="TonB-dependent receptor, beta-barrel domain"/>
    <property type="match status" value="1"/>
</dbReference>
<evidence type="ECO:0000256" key="11">
    <source>
        <dbReference type="RuleBase" id="RU003357"/>
    </source>
</evidence>
<keyword evidence="4 10" id="KW-0812">Transmembrane</keyword>
<evidence type="ECO:0000256" key="7">
    <source>
        <dbReference type="ARBA" id="ARBA00023136"/>
    </source>
</evidence>
<keyword evidence="5 12" id="KW-0732">Signal</keyword>
<comment type="caution">
    <text evidence="15">The sequence shown here is derived from an EMBL/GenBank/DDBJ whole genome shotgun (WGS) entry which is preliminary data.</text>
</comment>
<evidence type="ECO:0000256" key="1">
    <source>
        <dbReference type="ARBA" id="ARBA00004571"/>
    </source>
</evidence>
<evidence type="ECO:0000256" key="4">
    <source>
        <dbReference type="ARBA" id="ARBA00022692"/>
    </source>
</evidence>
<dbReference type="PANTHER" id="PTHR30069:SF29">
    <property type="entry name" value="HEMOGLOBIN AND HEMOGLOBIN-HAPTOGLOBIN-BINDING PROTEIN 1-RELATED"/>
    <property type="match status" value="1"/>
</dbReference>
<comment type="subcellular location">
    <subcellularLocation>
        <location evidence="1 10">Cell outer membrane</location>
        <topology evidence="1 10">Multi-pass membrane protein</topology>
    </subcellularLocation>
</comment>
<evidence type="ECO:0000256" key="10">
    <source>
        <dbReference type="PROSITE-ProRule" id="PRU01360"/>
    </source>
</evidence>
<dbReference type="InterPro" id="IPR037066">
    <property type="entry name" value="Plug_dom_sf"/>
</dbReference>
<dbReference type="PANTHER" id="PTHR30069">
    <property type="entry name" value="TONB-DEPENDENT OUTER MEMBRANE RECEPTOR"/>
    <property type="match status" value="1"/>
</dbReference>
<keyword evidence="8 15" id="KW-0675">Receptor</keyword>
<reference evidence="15" key="1">
    <citation type="submission" date="2023-07" db="EMBL/GenBank/DDBJ databases">
        <title>The genome sequence of Rhodocytophaga aerolata KACC 12507.</title>
        <authorList>
            <person name="Zhang X."/>
        </authorList>
    </citation>
    <scope>NUCLEOTIDE SEQUENCE</scope>
    <source>
        <strain evidence="15">KACC 12507</strain>
    </source>
</reference>
<evidence type="ECO:0000313" key="15">
    <source>
        <dbReference type="EMBL" id="MDO1448202.1"/>
    </source>
</evidence>
<protein>
    <submittedName>
        <fullName evidence="15">TonB-dependent receptor</fullName>
    </submittedName>
</protein>
<evidence type="ECO:0000256" key="8">
    <source>
        <dbReference type="ARBA" id="ARBA00023170"/>
    </source>
</evidence>
<dbReference type="Pfam" id="PF00593">
    <property type="entry name" value="TonB_dep_Rec_b-barrel"/>
    <property type="match status" value="1"/>
</dbReference>
<comment type="similarity">
    <text evidence="10 11">Belongs to the TonB-dependent receptor family.</text>
</comment>
<dbReference type="SUPFAM" id="SSF49464">
    <property type="entry name" value="Carboxypeptidase regulatory domain-like"/>
    <property type="match status" value="1"/>
</dbReference>
<dbReference type="InterPro" id="IPR012910">
    <property type="entry name" value="Plug_dom"/>
</dbReference>
<evidence type="ECO:0000256" key="2">
    <source>
        <dbReference type="ARBA" id="ARBA00022448"/>
    </source>
</evidence>
<dbReference type="PROSITE" id="PS52016">
    <property type="entry name" value="TONB_DEPENDENT_REC_3"/>
    <property type="match status" value="1"/>
</dbReference>
<evidence type="ECO:0000259" key="13">
    <source>
        <dbReference type="Pfam" id="PF00593"/>
    </source>
</evidence>
<keyword evidence="16" id="KW-1185">Reference proteome</keyword>
<dbReference type="SUPFAM" id="SSF56935">
    <property type="entry name" value="Porins"/>
    <property type="match status" value="1"/>
</dbReference>
<keyword evidence="6 11" id="KW-0798">TonB box</keyword>
<evidence type="ECO:0000256" key="5">
    <source>
        <dbReference type="ARBA" id="ARBA00022729"/>
    </source>
</evidence>
<organism evidence="15 16">
    <name type="scientific">Rhodocytophaga aerolata</name>
    <dbReference type="NCBI Taxonomy" id="455078"/>
    <lineage>
        <taxon>Bacteria</taxon>
        <taxon>Pseudomonadati</taxon>
        <taxon>Bacteroidota</taxon>
        <taxon>Cytophagia</taxon>
        <taxon>Cytophagales</taxon>
        <taxon>Rhodocytophagaceae</taxon>
        <taxon>Rhodocytophaga</taxon>
    </lineage>
</organism>
<feature type="domain" description="TonB-dependent receptor-like beta-barrel" evidence="13">
    <location>
        <begin position="295"/>
        <end position="738"/>
    </location>
</feature>
<dbReference type="Proteomes" id="UP001168528">
    <property type="component" value="Unassembled WGS sequence"/>
</dbReference>
<keyword evidence="3 10" id="KW-1134">Transmembrane beta strand</keyword>
<dbReference type="InterPro" id="IPR036942">
    <property type="entry name" value="Beta-barrel_TonB_sf"/>
</dbReference>
<keyword evidence="7 10" id="KW-0472">Membrane</keyword>
<keyword evidence="2 10" id="KW-0813">Transport</keyword>
<name>A0ABT8R7X1_9BACT</name>
<evidence type="ECO:0000256" key="12">
    <source>
        <dbReference type="SAM" id="SignalP"/>
    </source>
</evidence>
<dbReference type="Pfam" id="PF13715">
    <property type="entry name" value="CarbopepD_reg_2"/>
    <property type="match status" value="1"/>
</dbReference>
<dbReference type="Gene3D" id="2.170.130.10">
    <property type="entry name" value="TonB-dependent receptor, plug domain"/>
    <property type="match status" value="1"/>
</dbReference>
<sequence length="777" mass="86262">MKSFVFSFLLLLICCISTAQAQQTLTGHVFDAQTNEPLTGVNIILPGTSIGASTDKAGVFTLTTKEPADTLAISCLGYESARICCMGKNQVSIALKPRVLNLETMVITASRTAQARTQTPLAISSLSARQLDETKPTLLIEVLNKVPGVLMVNLGNEQHSMNIRQPMSYRGYFLYLEDGVPIRPAGLFNHNALIEVNMFGVNSIEVIKGPASSIYGSEAIGGAINFITQTPGNTPSVKAGVHGDGWGYRRVQFTASTPVNKKLGIALGGYYARQRNGWQDHSDFDKLSINARADYLLNENNKLIASFTTNTLDTETGGSLDSTGFYGRNYSSLHTFTYRKVQATRARVTWQKFWNTANETQATAFYRKNSIAQLPNYAIKKLRTDLSRAHGEINENTFQSYGLLAQHSKTFSFLNAKLLAGLYSDFTPSAYTANYISITREPNTGRYINFINRPDSALTNYQVNLVNNAAYLQWEFSPLPQMRVVTGVRYDRVDYLYDNHLPVSAFSGAPDGRNHFSFVTPKIGLTYDLGKGAGLYANVSAGAYAPGVNELYRGVKVPTLQPARFNNYEIGGWATGLENKLKAEVSLYQMNGTQEIVSYQLPDNSTENRNSGKTLHRGLEYSFTYTPTQELTIRFGGTNALHKYLVYATTEGTDFDNHVMPNAPAWIANSEITYKPTYLPGLRLMLEWQRISRWYTDDANEYTYADRTLFNLKGVSALNLRAAYSIKNVELYTNITNLTNELYAHNVTRSRWGATYNPAAGRTIAMGLSYTFTGKKP</sequence>
<evidence type="ECO:0000256" key="3">
    <source>
        <dbReference type="ARBA" id="ARBA00022452"/>
    </source>
</evidence>
<dbReference type="EMBL" id="JAUKPO010000010">
    <property type="protein sequence ID" value="MDO1448202.1"/>
    <property type="molecule type" value="Genomic_DNA"/>
</dbReference>
<accession>A0ABT8R7X1</accession>
<dbReference type="RefSeq" id="WP_302039003.1">
    <property type="nucleotide sequence ID" value="NZ_JAUKPO010000010.1"/>
</dbReference>
<proteinExistence type="inferred from homology"/>
<keyword evidence="9 10" id="KW-0998">Cell outer membrane</keyword>
<evidence type="ECO:0000256" key="9">
    <source>
        <dbReference type="ARBA" id="ARBA00023237"/>
    </source>
</evidence>
<dbReference type="Pfam" id="PF07715">
    <property type="entry name" value="Plug"/>
    <property type="match status" value="1"/>
</dbReference>
<dbReference type="InterPro" id="IPR000531">
    <property type="entry name" value="Beta-barrel_TonB"/>
</dbReference>
<dbReference type="Gene3D" id="2.60.40.1120">
    <property type="entry name" value="Carboxypeptidase-like, regulatory domain"/>
    <property type="match status" value="1"/>
</dbReference>
<feature type="domain" description="TonB-dependent receptor plug" evidence="14">
    <location>
        <begin position="118"/>
        <end position="223"/>
    </location>
</feature>
<gene>
    <name evidence="15" type="ORF">Q0590_18150</name>
</gene>